<dbReference type="PATRIC" id="fig|1036673.3.peg.2379"/>
<dbReference type="AlphaFoldDB" id="F8F5K8"/>
<reference evidence="1 2" key="2">
    <citation type="journal article" date="2013" name="Genome Announc.">
        <title>Genome Sequence of Growth-Improving Paenibacillus mucilaginosus Strain KNP414.</title>
        <authorList>
            <person name="Lu J.J."/>
            <person name="Wang J.F."/>
            <person name="Hu X.F."/>
        </authorList>
    </citation>
    <scope>NUCLEOTIDE SEQUENCE [LARGE SCALE GENOMIC DNA]</scope>
    <source>
        <strain evidence="1 2">KNP414</strain>
    </source>
</reference>
<name>F8F5K8_PAEMK</name>
<dbReference type="Proteomes" id="UP000006620">
    <property type="component" value="Chromosome"/>
</dbReference>
<evidence type="ECO:0000313" key="1">
    <source>
        <dbReference type="EMBL" id="AEI41181.1"/>
    </source>
</evidence>
<protein>
    <submittedName>
        <fullName evidence="1">Uncharacterized protein</fullName>
    </submittedName>
</protein>
<reference evidence="2" key="1">
    <citation type="submission" date="2011-06" db="EMBL/GenBank/DDBJ databases">
        <title>Complete genome sequence of Paenibacillus mucilaginosus KNP414.</title>
        <authorList>
            <person name="Wang J."/>
            <person name="Hu S."/>
            <person name="Hu X."/>
            <person name="Zhang B."/>
            <person name="Dong D."/>
            <person name="Zhang S."/>
            <person name="Zhao K."/>
            <person name="Wu D."/>
        </authorList>
    </citation>
    <scope>NUCLEOTIDE SEQUENCE [LARGE SCALE GENOMIC DNA]</scope>
    <source>
        <strain evidence="2">KNP414</strain>
    </source>
</reference>
<dbReference type="KEGG" id="pms:KNP414_02620"/>
<gene>
    <name evidence="1" type="ordered locus">KNP414_02620</name>
</gene>
<dbReference type="EMBL" id="CP002869">
    <property type="protein sequence ID" value="AEI41181.1"/>
    <property type="molecule type" value="Genomic_DNA"/>
</dbReference>
<dbReference type="HOGENOM" id="CLU_2118627_0_0_9"/>
<evidence type="ECO:0000313" key="2">
    <source>
        <dbReference type="Proteomes" id="UP000006620"/>
    </source>
</evidence>
<proteinExistence type="predicted"/>
<organism evidence="1 2">
    <name type="scientific">Paenibacillus mucilaginosus (strain KNP414)</name>
    <dbReference type="NCBI Taxonomy" id="1036673"/>
    <lineage>
        <taxon>Bacteria</taxon>
        <taxon>Bacillati</taxon>
        <taxon>Bacillota</taxon>
        <taxon>Bacilli</taxon>
        <taxon>Bacillales</taxon>
        <taxon>Paenibacillaceae</taxon>
        <taxon>Paenibacillus</taxon>
    </lineage>
</organism>
<dbReference type="RefSeq" id="WP_013916342.1">
    <property type="nucleotide sequence ID" value="NC_015690.1"/>
</dbReference>
<sequence>MSNSKDLLQSKLKAWKSAATSLISSPEGETEINSHVIELEPEYYEKCRQMAEAQHTTVSGAVHYMIEQFFAVRSHEVMFQATVEQKEKNPLLQLDALTKRRDRRTEEAEEYERT</sequence>
<accession>F8F5K8</accession>